<dbReference type="GO" id="GO:0004867">
    <property type="term" value="F:serine-type endopeptidase inhibitor activity"/>
    <property type="evidence" value="ECO:0007669"/>
    <property type="project" value="InterPro"/>
</dbReference>
<evidence type="ECO:0000313" key="4">
    <source>
        <dbReference type="EMBL" id="CAL5135428.1"/>
    </source>
</evidence>
<accession>A0AAV2TDJ8</accession>
<feature type="domain" description="BPTI/Kunitz inhibitor" evidence="3">
    <location>
        <begin position="31"/>
        <end position="79"/>
    </location>
</feature>
<name>A0AAV2TDJ8_CALDB</name>
<dbReference type="InterPro" id="IPR020901">
    <property type="entry name" value="Prtase_inh_Kunz-CS"/>
</dbReference>
<gene>
    <name evidence="4" type="ORF">CDAUBV1_LOCUS9572</name>
</gene>
<dbReference type="PANTHER" id="PTHR10083:SF374">
    <property type="entry name" value="BPTI_KUNITZ INHIBITOR DOMAIN-CONTAINING PROTEIN"/>
    <property type="match status" value="1"/>
</dbReference>
<feature type="signal peptide" evidence="2">
    <location>
        <begin position="1"/>
        <end position="26"/>
    </location>
</feature>
<reference evidence="4" key="1">
    <citation type="submission" date="2024-06" db="EMBL/GenBank/DDBJ databases">
        <authorList>
            <person name="Liu X."/>
            <person name="Lenzi L."/>
            <person name="Haldenby T S."/>
            <person name="Uol C."/>
        </authorList>
    </citation>
    <scope>NUCLEOTIDE SEQUENCE</scope>
</reference>
<comment type="caution">
    <text evidence="4">The sequence shown here is derived from an EMBL/GenBank/DDBJ whole genome shotgun (WGS) entry which is preliminary data.</text>
</comment>
<sequence length="81" mass="9154">MSMRLSLLLVLSFSVFIFSWSGYVDAREDRCLQEIDPGMCMALIWSYGWDGERCVKFGYGGCGGNSNRFDTREECIMACGN</sequence>
<dbReference type="CDD" id="cd00109">
    <property type="entry name" value="Kunitz-type"/>
    <property type="match status" value="1"/>
</dbReference>
<evidence type="ECO:0000256" key="1">
    <source>
        <dbReference type="ARBA" id="ARBA00023157"/>
    </source>
</evidence>
<dbReference type="Pfam" id="PF00014">
    <property type="entry name" value="Kunitz_BPTI"/>
    <property type="match status" value="1"/>
</dbReference>
<dbReference type="Proteomes" id="UP001497525">
    <property type="component" value="Unassembled WGS sequence"/>
</dbReference>
<organism evidence="4 5">
    <name type="scientific">Calicophoron daubneyi</name>
    <name type="common">Rumen fluke</name>
    <name type="synonym">Paramphistomum daubneyi</name>
    <dbReference type="NCBI Taxonomy" id="300641"/>
    <lineage>
        <taxon>Eukaryota</taxon>
        <taxon>Metazoa</taxon>
        <taxon>Spiralia</taxon>
        <taxon>Lophotrochozoa</taxon>
        <taxon>Platyhelminthes</taxon>
        <taxon>Trematoda</taxon>
        <taxon>Digenea</taxon>
        <taxon>Plagiorchiida</taxon>
        <taxon>Pronocephalata</taxon>
        <taxon>Paramphistomoidea</taxon>
        <taxon>Paramphistomidae</taxon>
        <taxon>Calicophoron</taxon>
    </lineage>
</organism>
<dbReference type="PANTHER" id="PTHR10083">
    <property type="entry name" value="KUNITZ-TYPE PROTEASE INHIBITOR-RELATED"/>
    <property type="match status" value="1"/>
</dbReference>
<dbReference type="SUPFAM" id="SSF57362">
    <property type="entry name" value="BPTI-like"/>
    <property type="match status" value="1"/>
</dbReference>
<evidence type="ECO:0000313" key="5">
    <source>
        <dbReference type="Proteomes" id="UP001497525"/>
    </source>
</evidence>
<evidence type="ECO:0000256" key="2">
    <source>
        <dbReference type="SAM" id="SignalP"/>
    </source>
</evidence>
<keyword evidence="1" id="KW-1015">Disulfide bond</keyword>
<keyword evidence="2" id="KW-0732">Signal</keyword>
<dbReference type="PRINTS" id="PR00759">
    <property type="entry name" value="BASICPTASE"/>
</dbReference>
<dbReference type="InterPro" id="IPR050098">
    <property type="entry name" value="TFPI/VKTCI-like"/>
</dbReference>
<dbReference type="PROSITE" id="PS00280">
    <property type="entry name" value="BPTI_KUNITZ_1"/>
    <property type="match status" value="1"/>
</dbReference>
<dbReference type="PROSITE" id="PS50279">
    <property type="entry name" value="BPTI_KUNITZ_2"/>
    <property type="match status" value="1"/>
</dbReference>
<dbReference type="InterPro" id="IPR002223">
    <property type="entry name" value="Kunitz_BPTI"/>
</dbReference>
<dbReference type="EMBL" id="CAXLJL010000267">
    <property type="protein sequence ID" value="CAL5135428.1"/>
    <property type="molecule type" value="Genomic_DNA"/>
</dbReference>
<proteinExistence type="predicted"/>
<dbReference type="GO" id="GO:0005615">
    <property type="term" value="C:extracellular space"/>
    <property type="evidence" value="ECO:0007669"/>
    <property type="project" value="TreeGrafter"/>
</dbReference>
<dbReference type="SMART" id="SM00131">
    <property type="entry name" value="KU"/>
    <property type="match status" value="1"/>
</dbReference>
<evidence type="ECO:0000259" key="3">
    <source>
        <dbReference type="PROSITE" id="PS50279"/>
    </source>
</evidence>
<dbReference type="Gene3D" id="4.10.410.10">
    <property type="entry name" value="Pancreatic trypsin inhibitor Kunitz domain"/>
    <property type="match status" value="1"/>
</dbReference>
<feature type="chain" id="PRO_5043932072" description="BPTI/Kunitz inhibitor domain-containing protein" evidence="2">
    <location>
        <begin position="27"/>
        <end position="81"/>
    </location>
</feature>
<dbReference type="AlphaFoldDB" id="A0AAV2TDJ8"/>
<protein>
    <recommendedName>
        <fullName evidence="3">BPTI/Kunitz inhibitor domain-containing protein</fullName>
    </recommendedName>
</protein>
<dbReference type="FunFam" id="4.10.410.10:FF:000020">
    <property type="entry name" value="Collagen, type VI, alpha 3"/>
    <property type="match status" value="1"/>
</dbReference>
<dbReference type="InterPro" id="IPR036880">
    <property type="entry name" value="Kunitz_BPTI_sf"/>
</dbReference>